<dbReference type="RefSeq" id="WP_109928975.1">
    <property type="nucleotide sequence ID" value="NZ_QGNY01000002.1"/>
</dbReference>
<keyword evidence="1" id="KW-0472">Membrane</keyword>
<dbReference type="OrthoDB" id="770195at2"/>
<dbReference type="Proteomes" id="UP000245391">
    <property type="component" value="Unassembled WGS sequence"/>
</dbReference>
<evidence type="ECO:0000313" key="3">
    <source>
        <dbReference type="Proteomes" id="UP000245391"/>
    </source>
</evidence>
<keyword evidence="1" id="KW-0812">Transmembrane</keyword>
<keyword evidence="1" id="KW-1133">Transmembrane helix</keyword>
<proteinExistence type="predicted"/>
<comment type="caution">
    <text evidence="2">The sequence shown here is derived from an EMBL/GenBank/DDBJ whole genome shotgun (WGS) entry which is preliminary data.</text>
</comment>
<evidence type="ECO:0000313" key="2">
    <source>
        <dbReference type="EMBL" id="PWS32806.1"/>
    </source>
</evidence>
<dbReference type="EMBL" id="QGNY01000002">
    <property type="protein sequence ID" value="PWS32806.1"/>
    <property type="molecule type" value="Genomic_DNA"/>
</dbReference>
<accession>A0A317F5M4</accession>
<evidence type="ECO:0000256" key="1">
    <source>
        <dbReference type="SAM" id="Phobius"/>
    </source>
</evidence>
<organism evidence="2 3">
    <name type="scientific">Pedobacter paludis</name>
    <dbReference type="NCBI Taxonomy" id="2203212"/>
    <lineage>
        <taxon>Bacteria</taxon>
        <taxon>Pseudomonadati</taxon>
        <taxon>Bacteroidota</taxon>
        <taxon>Sphingobacteriia</taxon>
        <taxon>Sphingobacteriales</taxon>
        <taxon>Sphingobacteriaceae</taxon>
        <taxon>Pedobacter</taxon>
    </lineage>
</organism>
<reference evidence="3" key="1">
    <citation type="submission" date="2018-05" db="EMBL/GenBank/DDBJ databases">
        <title>Pedobacter paludis sp. nov., isolated from wetland soil.</title>
        <authorList>
            <person name="Zhang Y."/>
        </authorList>
    </citation>
    <scope>NUCLEOTIDE SEQUENCE [LARGE SCALE GENOMIC DNA]</scope>
    <source>
        <strain evidence="3">R-8</strain>
    </source>
</reference>
<dbReference type="AlphaFoldDB" id="A0A317F5M4"/>
<keyword evidence="3" id="KW-1185">Reference proteome</keyword>
<sequence>MKQILKSIGFGIVLGAVAFFIPFIFKFIFAVMIIGFVFKMIFRGGRPRHFANRFEGFGNYYSPIVPIDNQWYKPAVQGNGPVQNINVNY</sequence>
<gene>
    <name evidence="2" type="ORF">DF947_06965</name>
</gene>
<feature type="transmembrane region" description="Helical" evidence="1">
    <location>
        <begin position="12"/>
        <end position="38"/>
    </location>
</feature>
<name>A0A317F5M4_9SPHI</name>
<protein>
    <submittedName>
        <fullName evidence="2">Uncharacterized protein</fullName>
    </submittedName>
</protein>